<name>A0A1H5W8N6_9PROT</name>
<evidence type="ECO:0008006" key="4">
    <source>
        <dbReference type="Google" id="ProtNLM"/>
    </source>
</evidence>
<evidence type="ECO:0000313" key="3">
    <source>
        <dbReference type="Proteomes" id="UP000236753"/>
    </source>
</evidence>
<keyword evidence="1" id="KW-0732">Signal</keyword>
<evidence type="ECO:0000256" key="1">
    <source>
        <dbReference type="SAM" id="SignalP"/>
    </source>
</evidence>
<dbReference type="EMBL" id="FNUX01000017">
    <property type="protein sequence ID" value="SEF95728.1"/>
    <property type="molecule type" value="Genomic_DNA"/>
</dbReference>
<protein>
    <recommendedName>
        <fullName evidence="4">Haem-binding uptake Tiki superfamily ChaN domain-containing protein</fullName>
    </recommendedName>
</protein>
<dbReference type="Proteomes" id="UP000236753">
    <property type="component" value="Unassembled WGS sequence"/>
</dbReference>
<feature type="signal peptide" evidence="1">
    <location>
        <begin position="1"/>
        <end position="19"/>
    </location>
</feature>
<feature type="chain" id="PRO_5009288030" description="Haem-binding uptake Tiki superfamily ChaN domain-containing protein" evidence="1">
    <location>
        <begin position="20"/>
        <end position="248"/>
    </location>
</feature>
<sequence length="248" mass="27691">MWSHFFVTIILFASLSVNATTVYDRIAQGMTPNSMTLIGESHQRPESIVFFDSLITHHLQQNKCLTVALEISSGQQSLIDEIQQGQATVANMNIASPIDHPPLRKLIQDLAEMRINGKCLKLVAVDADFKPGVERDQWIAKKLIKLSGEAPVLALLGSLHTLKKVDWKYEELKEEIYAAGILVSSGYDVKSYPQVWTERACNTRTRLIRADQPEATKLLNSKLIASLNAFEIKKATDAIDGIILWECS</sequence>
<accession>A0A1H5W8N6</accession>
<dbReference type="AlphaFoldDB" id="A0A1H5W8N6"/>
<organism evidence="2 3">
    <name type="scientific">Nitrosomonas ureae</name>
    <dbReference type="NCBI Taxonomy" id="44577"/>
    <lineage>
        <taxon>Bacteria</taxon>
        <taxon>Pseudomonadati</taxon>
        <taxon>Pseudomonadota</taxon>
        <taxon>Betaproteobacteria</taxon>
        <taxon>Nitrosomonadales</taxon>
        <taxon>Nitrosomonadaceae</taxon>
        <taxon>Nitrosomonas</taxon>
    </lineage>
</organism>
<dbReference type="RefSeq" id="WP_181023802.1">
    <property type="nucleotide sequence ID" value="NZ_FNUX01000017.1"/>
</dbReference>
<evidence type="ECO:0000313" key="2">
    <source>
        <dbReference type="EMBL" id="SEF95728.1"/>
    </source>
</evidence>
<gene>
    <name evidence="2" type="ORF">SAMN05216334_11713</name>
</gene>
<proteinExistence type="predicted"/>
<reference evidence="2 3" key="1">
    <citation type="submission" date="2016-10" db="EMBL/GenBank/DDBJ databases">
        <authorList>
            <person name="de Groot N.N."/>
        </authorList>
    </citation>
    <scope>NUCLEOTIDE SEQUENCE [LARGE SCALE GENOMIC DNA]</scope>
    <source>
        <strain evidence="2 3">Nm13</strain>
    </source>
</reference>